<evidence type="ECO:0000256" key="2">
    <source>
        <dbReference type="RuleBase" id="RU000383"/>
    </source>
</evidence>
<evidence type="ECO:0000313" key="6">
    <source>
        <dbReference type="Proteomes" id="UP001318040"/>
    </source>
</evidence>
<dbReference type="InterPro" id="IPR013763">
    <property type="entry name" value="Cyclin-like_dom"/>
</dbReference>
<dbReference type="CDD" id="cd20529">
    <property type="entry name" value="CYCLIN_CCNJ-like_rpt2"/>
    <property type="match status" value="1"/>
</dbReference>
<comment type="similarity">
    <text evidence="2">Belongs to the cyclin family.</text>
</comment>
<feature type="domain" description="Cyclin C-terminal" evidence="5">
    <location>
        <begin position="144"/>
        <end position="274"/>
    </location>
</feature>
<feature type="region of interest" description="Disordered" evidence="3">
    <location>
        <begin position="281"/>
        <end position="328"/>
    </location>
</feature>
<dbReference type="PANTHER" id="PTHR10177">
    <property type="entry name" value="CYCLINS"/>
    <property type="match status" value="1"/>
</dbReference>
<feature type="domain" description="Cyclin-like" evidence="4">
    <location>
        <begin position="151"/>
        <end position="241"/>
    </location>
</feature>
<feature type="domain" description="Cyclin-like" evidence="4">
    <location>
        <begin position="44"/>
        <end position="135"/>
    </location>
</feature>
<dbReference type="Gene3D" id="1.10.472.10">
    <property type="entry name" value="Cyclin-like"/>
    <property type="match status" value="2"/>
</dbReference>
<dbReference type="Pfam" id="PF02984">
    <property type="entry name" value="Cyclin_C"/>
    <property type="match status" value="1"/>
</dbReference>
<name>A0AAJ7SJ19_PETMA</name>
<sequence length="328" mass="37711">MDRSEWWQGELADDVYRVLREKELSLPRFCARSPQLHLRRHFVDLLATLSERLQLSVATHHLAIAMLDVFMDRHDITVRCLYTCSICYLIIAAKFEEMDEHVPRLDWVNRLEVMIKQGLSLSKEELQQTEFLLLRTLDWNLCTPTAAHFVDYFLWLSRREDAPAGGSSYRHAYTIKYTAHFLQLALQDHIFLSFRPSVVAAASIALARIEVKLPSAWTLYMQHFTGLAWEMILPCVEQLICKYNFNRKQVMELQENPAVHSEQPSHSASAIPRHLVPKSVQTPPVEVGQEMESSSPPLPPPFSKETLGNIWDDHDLAAQAACQQEPGH</sequence>
<proteinExistence type="inferred from homology"/>
<dbReference type="InterPro" id="IPR036915">
    <property type="entry name" value="Cyclin-like_sf"/>
</dbReference>
<dbReference type="InterPro" id="IPR006671">
    <property type="entry name" value="Cyclin_N"/>
</dbReference>
<dbReference type="SMART" id="SM01332">
    <property type="entry name" value="Cyclin_C"/>
    <property type="match status" value="1"/>
</dbReference>
<dbReference type="RefSeq" id="XP_032800291.1">
    <property type="nucleotide sequence ID" value="XM_032944400.1"/>
</dbReference>
<dbReference type="InterPro" id="IPR004367">
    <property type="entry name" value="Cyclin_C-dom"/>
</dbReference>
<keyword evidence="1 2" id="KW-0195">Cyclin</keyword>
<evidence type="ECO:0000313" key="7">
    <source>
        <dbReference type="RefSeq" id="XP_032800291.1"/>
    </source>
</evidence>
<accession>A0AAJ7SJ19</accession>
<dbReference type="InterPro" id="IPR039361">
    <property type="entry name" value="Cyclin"/>
</dbReference>
<gene>
    <name evidence="7" type="primary">LOC116937337</name>
</gene>
<reference evidence="7" key="1">
    <citation type="submission" date="2025-08" db="UniProtKB">
        <authorList>
            <consortium name="RefSeq"/>
        </authorList>
    </citation>
    <scope>IDENTIFICATION</scope>
    <source>
        <tissue evidence="7">Sperm</tissue>
    </source>
</reference>
<keyword evidence="6" id="KW-1185">Reference proteome</keyword>
<dbReference type="Proteomes" id="UP001318040">
    <property type="component" value="Unplaced"/>
</dbReference>
<feature type="region of interest" description="Disordered" evidence="3">
    <location>
        <begin position="256"/>
        <end position="275"/>
    </location>
</feature>
<dbReference type="SMART" id="SM00385">
    <property type="entry name" value="CYCLIN"/>
    <property type="match status" value="2"/>
</dbReference>
<organism evidence="6 7">
    <name type="scientific">Petromyzon marinus</name>
    <name type="common">Sea lamprey</name>
    <dbReference type="NCBI Taxonomy" id="7757"/>
    <lineage>
        <taxon>Eukaryota</taxon>
        <taxon>Metazoa</taxon>
        <taxon>Chordata</taxon>
        <taxon>Craniata</taxon>
        <taxon>Vertebrata</taxon>
        <taxon>Cyclostomata</taxon>
        <taxon>Hyperoartia</taxon>
        <taxon>Petromyzontiformes</taxon>
        <taxon>Petromyzontidae</taxon>
        <taxon>Petromyzon</taxon>
    </lineage>
</organism>
<dbReference type="AlphaFoldDB" id="A0AAJ7SJ19"/>
<dbReference type="Pfam" id="PF00134">
    <property type="entry name" value="Cyclin_N"/>
    <property type="match status" value="1"/>
</dbReference>
<protein>
    <submittedName>
        <fullName evidence="7">Cyclin-J-like</fullName>
    </submittedName>
</protein>
<evidence type="ECO:0000259" key="4">
    <source>
        <dbReference type="SMART" id="SM00385"/>
    </source>
</evidence>
<evidence type="ECO:0000256" key="3">
    <source>
        <dbReference type="SAM" id="MobiDB-lite"/>
    </source>
</evidence>
<evidence type="ECO:0000259" key="5">
    <source>
        <dbReference type="SMART" id="SM01332"/>
    </source>
</evidence>
<dbReference type="CDD" id="cd20528">
    <property type="entry name" value="CYCLIN_CCNJ-like_rpt1"/>
    <property type="match status" value="1"/>
</dbReference>
<evidence type="ECO:0000256" key="1">
    <source>
        <dbReference type="ARBA" id="ARBA00023127"/>
    </source>
</evidence>
<dbReference type="SUPFAM" id="SSF47954">
    <property type="entry name" value="Cyclin-like"/>
    <property type="match status" value="2"/>
</dbReference>
<dbReference type="KEGG" id="pmrn:116937337"/>